<comment type="similarity">
    <text evidence="1">Belongs to the sulfatase family.</text>
</comment>
<dbReference type="Gene3D" id="3.30.1120.10">
    <property type="match status" value="1"/>
</dbReference>
<dbReference type="SUPFAM" id="SSF53649">
    <property type="entry name" value="Alkaline phosphatase-like"/>
    <property type="match status" value="1"/>
</dbReference>
<feature type="domain" description="Sulfatase N-terminal" evidence="5">
    <location>
        <begin position="30"/>
        <end position="340"/>
    </location>
</feature>
<feature type="chain" id="PRO_5016381265" evidence="4">
    <location>
        <begin position="23"/>
        <end position="438"/>
    </location>
</feature>
<keyword evidence="7" id="KW-1185">Reference proteome</keyword>
<dbReference type="AlphaFoldDB" id="A0A316AM58"/>
<evidence type="ECO:0000256" key="3">
    <source>
        <dbReference type="SAM" id="MobiDB-lite"/>
    </source>
</evidence>
<name>A0A316AM58_9BACT</name>
<dbReference type="OrthoDB" id="9764377at2"/>
<protein>
    <submittedName>
        <fullName evidence="6">Arylsulfatase A-like enzyme</fullName>
    </submittedName>
</protein>
<comment type="caution">
    <text evidence="6">The sequence shown here is derived from an EMBL/GenBank/DDBJ whole genome shotgun (WGS) entry which is preliminary data.</text>
</comment>
<accession>A0A316AM58</accession>
<dbReference type="RefSeq" id="WP_109674506.1">
    <property type="nucleotide sequence ID" value="NZ_QGDT01000005.1"/>
</dbReference>
<evidence type="ECO:0000313" key="6">
    <source>
        <dbReference type="EMBL" id="PWJ57880.1"/>
    </source>
</evidence>
<feature type="signal peptide" evidence="4">
    <location>
        <begin position="1"/>
        <end position="22"/>
    </location>
</feature>
<sequence>MMNKANFFICMLLLASRGLALADSKADSKPNIIVIMADDLGYGDLACYGSTTHLTPNIDKLAKQGIQFMDFHSNGVVCSPTRASLLTGKYPQTTGISGVITAKDHRDVGLDLKELLISELLKKQDYRTGIVGKWHLGYDTTYSPVNQGFDIFRGFTSGNVDYLTHYDQENYFDWWLNTEKMDEKGYSTDLITHHSLDFIRENKDHPFFLYVAHEAPHGPYQIRDSRPERTGDPSYKPEPISDKKKVYGEMIRIMDEGIGKIIESLEQHGLAENTLVLFLSDNGANQTGSNSPYKGYKGQVWEGGHRIPAIAYWKGVIQSQMSQELLLTMDIYPTLAALTNTKIPKEVKLEGRDFSSVLRGKTNIFKPRPVFWAYSNAAAIREGKWKLVRVKNQYQLFDLSIDPSEKNNLFDKFPKESKKLSEQLATWEKEKSAIPMKS</sequence>
<dbReference type="Pfam" id="PF00884">
    <property type="entry name" value="Sulfatase"/>
    <property type="match status" value="1"/>
</dbReference>
<dbReference type="EMBL" id="QGDT01000005">
    <property type="protein sequence ID" value="PWJ57880.1"/>
    <property type="molecule type" value="Genomic_DNA"/>
</dbReference>
<evidence type="ECO:0000256" key="4">
    <source>
        <dbReference type="SAM" id="SignalP"/>
    </source>
</evidence>
<dbReference type="Proteomes" id="UP000245880">
    <property type="component" value="Unassembled WGS sequence"/>
</dbReference>
<evidence type="ECO:0000256" key="2">
    <source>
        <dbReference type="ARBA" id="ARBA00022801"/>
    </source>
</evidence>
<dbReference type="PANTHER" id="PTHR42693:SF53">
    <property type="entry name" value="ENDO-4-O-SULFATASE"/>
    <property type="match status" value="1"/>
</dbReference>
<evidence type="ECO:0000256" key="1">
    <source>
        <dbReference type="ARBA" id="ARBA00008779"/>
    </source>
</evidence>
<dbReference type="InterPro" id="IPR017850">
    <property type="entry name" value="Alkaline_phosphatase_core_sf"/>
</dbReference>
<dbReference type="PANTHER" id="PTHR42693">
    <property type="entry name" value="ARYLSULFATASE FAMILY MEMBER"/>
    <property type="match status" value="1"/>
</dbReference>
<feature type="region of interest" description="Disordered" evidence="3">
    <location>
        <begin position="219"/>
        <end position="239"/>
    </location>
</feature>
<keyword evidence="2" id="KW-0378">Hydrolase</keyword>
<dbReference type="Gene3D" id="3.40.720.10">
    <property type="entry name" value="Alkaline Phosphatase, subunit A"/>
    <property type="match status" value="1"/>
</dbReference>
<evidence type="ECO:0000259" key="5">
    <source>
        <dbReference type="Pfam" id="PF00884"/>
    </source>
</evidence>
<keyword evidence="4" id="KW-0732">Signal</keyword>
<evidence type="ECO:0000313" key="7">
    <source>
        <dbReference type="Proteomes" id="UP000245880"/>
    </source>
</evidence>
<dbReference type="InterPro" id="IPR000917">
    <property type="entry name" value="Sulfatase_N"/>
</dbReference>
<dbReference type="GO" id="GO:0004065">
    <property type="term" value="F:arylsulfatase activity"/>
    <property type="evidence" value="ECO:0007669"/>
    <property type="project" value="TreeGrafter"/>
</dbReference>
<reference evidence="6 7" key="1">
    <citation type="submission" date="2018-03" db="EMBL/GenBank/DDBJ databases">
        <title>Genomic Encyclopedia of Archaeal and Bacterial Type Strains, Phase II (KMG-II): from individual species to whole genera.</title>
        <authorList>
            <person name="Goeker M."/>
        </authorList>
    </citation>
    <scope>NUCLEOTIDE SEQUENCE [LARGE SCALE GENOMIC DNA]</scope>
    <source>
        <strain evidence="6 7">DSM 100346</strain>
    </source>
</reference>
<gene>
    <name evidence="6" type="ORF">CLV98_10560</name>
</gene>
<organism evidence="6 7">
    <name type="scientific">Dyadobacter jejuensis</name>
    <dbReference type="NCBI Taxonomy" id="1082580"/>
    <lineage>
        <taxon>Bacteria</taxon>
        <taxon>Pseudomonadati</taxon>
        <taxon>Bacteroidota</taxon>
        <taxon>Cytophagia</taxon>
        <taxon>Cytophagales</taxon>
        <taxon>Spirosomataceae</taxon>
        <taxon>Dyadobacter</taxon>
    </lineage>
</organism>
<proteinExistence type="inferred from homology"/>
<dbReference type="InterPro" id="IPR050738">
    <property type="entry name" value="Sulfatase"/>
</dbReference>